<name>A0A811VHI6_CERCA</name>
<dbReference type="KEGG" id="ccat:101450570"/>
<organism evidence="1 2">
    <name type="scientific">Ceratitis capitata</name>
    <name type="common">Mediterranean fruit fly</name>
    <name type="synonym">Tephritis capitata</name>
    <dbReference type="NCBI Taxonomy" id="7213"/>
    <lineage>
        <taxon>Eukaryota</taxon>
        <taxon>Metazoa</taxon>
        <taxon>Ecdysozoa</taxon>
        <taxon>Arthropoda</taxon>
        <taxon>Hexapoda</taxon>
        <taxon>Insecta</taxon>
        <taxon>Pterygota</taxon>
        <taxon>Neoptera</taxon>
        <taxon>Endopterygota</taxon>
        <taxon>Diptera</taxon>
        <taxon>Brachycera</taxon>
        <taxon>Muscomorpha</taxon>
        <taxon>Tephritoidea</taxon>
        <taxon>Tephritidae</taxon>
        <taxon>Ceratitis</taxon>
        <taxon>Ceratitis</taxon>
    </lineage>
</organism>
<evidence type="ECO:0000313" key="2">
    <source>
        <dbReference type="Proteomes" id="UP000606786"/>
    </source>
</evidence>
<protein>
    <submittedName>
        <fullName evidence="1">(Mediterranean fruit fly) hypothetical protein</fullName>
    </submittedName>
</protein>
<proteinExistence type="predicted"/>
<reference evidence="1" key="1">
    <citation type="submission" date="2020-11" db="EMBL/GenBank/DDBJ databases">
        <authorList>
            <person name="Whitehead M."/>
        </authorList>
    </citation>
    <scope>NUCLEOTIDE SEQUENCE</scope>
    <source>
        <strain evidence="1">EGII</strain>
    </source>
</reference>
<dbReference type="EMBL" id="CAJHJT010000056">
    <property type="protein sequence ID" value="CAD7014707.1"/>
    <property type="molecule type" value="Genomic_DNA"/>
</dbReference>
<comment type="caution">
    <text evidence="1">The sequence shown here is derived from an EMBL/GenBank/DDBJ whole genome shotgun (WGS) entry which is preliminary data.</text>
</comment>
<dbReference type="OrthoDB" id="7912423at2759"/>
<accession>A0A811VHI6</accession>
<dbReference type="Proteomes" id="UP000606786">
    <property type="component" value="Unassembled WGS sequence"/>
</dbReference>
<dbReference type="AlphaFoldDB" id="A0A811VHI6"/>
<keyword evidence="2" id="KW-1185">Reference proteome</keyword>
<evidence type="ECO:0000313" key="1">
    <source>
        <dbReference type="EMBL" id="CAD7014707.1"/>
    </source>
</evidence>
<sequence>MVVRYPMCEPNFYLPQALCVIFEKESDKFGMDDDKLEQASKLQSAEHKADYYRVLPLLSFRNDHREKVLSLKQNEYLRLRWQNFLTKIPSAYIRIRLYSDQQKVPIVPQRLQLNGRFYGVDNKLSPVPIIPDPRMTEKPTSK</sequence>
<gene>
    <name evidence="1" type="ORF">CCAP1982_LOCUS22689</name>
</gene>